<dbReference type="STRING" id="15368.A0A2K2DCT9"/>
<dbReference type="Proteomes" id="UP000008810">
    <property type="component" value="Chromosome 2"/>
</dbReference>
<gene>
    <name evidence="4" type="primary">LOC100845682</name>
    <name evidence="3" type="ORF">BRADI_2g39127v3</name>
</gene>
<protein>
    <recommendedName>
        <fullName evidence="2">DUF6598 domain-containing protein</fullName>
    </recommendedName>
</protein>
<reference evidence="4" key="3">
    <citation type="submission" date="2018-08" db="UniProtKB">
        <authorList>
            <consortium name="EnsemblPlants"/>
        </authorList>
    </citation>
    <scope>IDENTIFICATION</scope>
    <source>
        <strain evidence="4">cv. Bd21</strain>
    </source>
</reference>
<reference evidence="3" key="2">
    <citation type="submission" date="2017-06" db="EMBL/GenBank/DDBJ databases">
        <title>WGS assembly of Brachypodium distachyon.</title>
        <authorList>
            <consortium name="The International Brachypodium Initiative"/>
            <person name="Lucas S."/>
            <person name="Harmon-Smith M."/>
            <person name="Lail K."/>
            <person name="Tice H."/>
            <person name="Grimwood J."/>
            <person name="Bruce D."/>
            <person name="Barry K."/>
            <person name="Shu S."/>
            <person name="Lindquist E."/>
            <person name="Wang M."/>
            <person name="Pitluck S."/>
            <person name="Vogel J.P."/>
            <person name="Garvin D.F."/>
            <person name="Mockler T.C."/>
            <person name="Schmutz J."/>
            <person name="Rokhsar D."/>
            <person name="Bevan M.W."/>
        </authorList>
    </citation>
    <scope>NUCLEOTIDE SEQUENCE</scope>
    <source>
        <strain evidence="3">Bd21</strain>
    </source>
</reference>
<feature type="compositionally biased region" description="Pro residues" evidence="1">
    <location>
        <begin position="74"/>
        <end position="86"/>
    </location>
</feature>
<dbReference type="EnsemblPlants" id="PNT72087">
    <property type="protein sequence ID" value="PNT72087"/>
    <property type="gene ID" value="BRADI_2g39127v3"/>
</dbReference>
<evidence type="ECO:0000313" key="5">
    <source>
        <dbReference type="Proteomes" id="UP000008810"/>
    </source>
</evidence>
<accession>A0A2K2DCT9</accession>
<evidence type="ECO:0000313" key="3">
    <source>
        <dbReference type="EMBL" id="PNT72087.1"/>
    </source>
</evidence>
<dbReference type="PANTHER" id="PTHR33065">
    <property type="entry name" value="OS07G0486400 PROTEIN"/>
    <property type="match status" value="1"/>
</dbReference>
<dbReference type="Gramene" id="PNT72088">
    <property type="protein sequence ID" value="PNT72088"/>
    <property type="gene ID" value="BRADI_2g39127v3"/>
</dbReference>
<proteinExistence type="predicted"/>
<dbReference type="Pfam" id="PF20241">
    <property type="entry name" value="DUF6598"/>
    <property type="match status" value="1"/>
</dbReference>
<sequence length="398" mass="44619">MKNINQMDPLQTEIRNESTRAHGPLKRSPRRRTRSKSDLDGRRGSRKGIIMAGGDSSSSSPRAAVVANADDEPPPPWEKQKPPPQPAAEEEEDVDPRFNEYDPKTGEIINIRFFNSRLDLDEESSFGPMRHTDKVFEDGFRLKNTVNVVSVQIVSSDYGYPLNVYGSILARDSLDRKCVYVFQRGQDNCQFISSKDDLLTLTGPKRGFMVCDDIFFEINLKVKDAQGRKVDDERLSKGLIEVDAIRRLSFQPRYKVETETLVSMNSILDLNYTFLRRTVEGTVEIRILEGPADFHGRVTACTSSIPCNIVLHDRKVSGVLTAGDDGVVQTARRVVGVSVDEMLLLTVSAAAAAADDDDEFSARTTVEFTPRRNGYGIEKIVCGDHRMSLKVTWSIVYF</sequence>
<keyword evidence="5" id="KW-1185">Reference proteome</keyword>
<name>A0A2K2DCT9_BRADI</name>
<dbReference type="InterPro" id="IPR046533">
    <property type="entry name" value="DUF6598"/>
</dbReference>
<dbReference type="EMBL" id="CM000881">
    <property type="protein sequence ID" value="PNT72087.1"/>
    <property type="molecule type" value="Genomic_DNA"/>
</dbReference>
<dbReference type="EnsemblPlants" id="PNT72088">
    <property type="protein sequence ID" value="PNT72088"/>
    <property type="gene ID" value="BRADI_2g39127v3"/>
</dbReference>
<feature type="region of interest" description="Disordered" evidence="1">
    <location>
        <begin position="1"/>
        <end position="102"/>
    </location>
</feature>
<evidence type="ECO:0000259" key="2">
    <source>
        <dbReference type="Pfam" id="PF20241"/>
    </source>
</evidence>
<dbReference type="AlphaFoldDB" id="A0A2K2DCT9"/>
<feature type="domain" description="DUF6598" evidence="2">
    <location>
        <begin position="145"/>
        <end position="391"/>
    </location>
</feature>
<dbReference type="OrthoDB" id="594396at2759"/>
<dbReference type="ExpressionAtlas" id="A0A2K2DCT9">
    <property type="expression patterns" value="baseline"/>
</dbReference>
<evidence type="ECO:0000313" key="4">
    <source>
        <dbReference type="EnsemblPlants" id="PNT72087"/>
    </source>
</evidence>
<organism evidence="3">
    <name type="scientific">Brachypodium distachyon</name>
    <name type="common">Purple false brome</name>
    <name type="synonym">Trachynia distachya</name>
    <dbReference type="NCBI Taxonomy" id="15368"/>
    <lineage>
        <taxon>Eukaryota</taxon>
        <taxon>Viridiplantae</taxon>
        <taxon>Streptophyta</taxon>
        <taxon>Embryophyta</taxon>
        <taxon>Tracheophyta</taxon>
        <taxon>Spermatophyta</taxon>
        <taxon>Magnoliopsida</taxon>
        <taxon>Liliopsida</taxon>
        <taxon>Poales</taxon>
        <taxon>Poaceae</taxon>
        <taxon>BOP clade</taxon>
        <taxon>Pooideae</taxon>
        <taxon>Stipodae</taxon>
        <taxon>Brachypodieae</taxon>
        <taxon>Brachypodium</taxon>
    </lineage>
</organism>
<dbReference type="EMBL" id="CM000881">
    <property type="protein sequence ID" value="PNT72088.1"/>
    <property type="molecule type" value="Genomic_DNA"/>
</dbReference>
<feature type="compositionally biased region" description="Basic residues" evidence="1">
    <location>
        <begin position="23"/>
        <end position="34"/>
    </location>
</feature>
<dbReference type="Gramene" id="PNT72087">
    <property type="protein sequence ID" value="PNT72087"/>
    <property type="gene ID" value="BRADI_2g39127v3"/>
</dbReference>
<evidence type="ECO:0000256" key="1">
    <source>
        <dbReference type="SAM" id="MobiDB-lite"/>
    </source>
</evidence>
<dbReference type="PANTHER" id="PTHR33065:SF190">
    <property type="entry name" value="DUF6598 DOMAIN-CONTAINING PROTEIN"/>
    <property type="match status" value="1"/>
</dbReference>
<reference evidence="3 4" key="1">
    <citation type="journal article" date="2010" name="Nature">
        <title>Genome sequencing and analysis of the model grass Brachypodium distachyon.</title>
        <authorList>
            <consortium name="International Brachypodium Initiative"/>
        </authorList>
    </citation>
    <scope>NUCLEOTIDE SEQUENCE [LARGE SCALE GENOMIC DNA]</scope>
    <source>
        <strain evidence="3 4">Bd21</strain>
    </source>
</reference>